<accession>A0ABR4EYN2</accession>
<feature type="compositionally biased region" description="Basic and acidic residues" evidence="1">
    <location>
        <begin position="572"/>
        <end position="591"/>
    </location>
</feature>
<organism evidence="2 3">
    <name type="scientific">Diaporthe vaccinii</name>
    <dbReference type="NCBI Taxonomy" id="105482"/>
    <lineage>
        <taxon>Eukaryota</taxon>
        <taxon>Fungi</taxon>
        <taxon>Dikarya</taxon>
        <taxon>Ascomycota</taxon>
        <taxon>Pezizomycotina</taxon>
        <taxon>Sordariomycetes</taxon>
        <taxon>Sordariomycetidae</taxon>
        <taxon>Diaporthales</taxon>
        <taxon>Diaporthaceae</taxon>
        <taxon>Diaporthe</taxon>
        <taxon>Diaporthe eres species complex</taxon>
    </lineage>
</organism>
<evidence type="ECO:0000256" key="1">
    <source>
        <dbReference type="SAM" id="MobiDB-lite"/>
    </source>
</evidence>
<protein>
    <submittedName>
        <fullName evidence="2">Uncharacterized protein</fullName>
    </submittedName>
</protein>
<dbReference type="EMBL" id="JBAWTH010000019">
    <property type="protein sequence ID" value="KAL2287551.1"/>
    <property type="molecule type" value="Genomic_DNA"/>
</dbReference>
<evidence type="ECO:0000313" key="3">
    <source>
        <dbReference type="Proteomes" id="UP001600888"/>
    </source>
</evidence>
<comment type="caution">
    <text evidence="2">The sequence shown here is derived from an EMBL/GenBank/DDBJ whole genome shotgun (WGS) entry which is preliminary data.</text>
</comment>
<dbReference type="Gene3D" id="2.40.70.10">
    <property type="entry name" value="Acid Proteases"/>
    <property type="match status" value="1"/>
</dbReference>
<evidence type="ECO:0000313" key="2">
    <source>
        <dbReference type="EMBL" id="KAL2287551.1"/>
    </source>
</evidence>
<gene>
    <name evidence="2" type="ORF">FJTKL_04981</name>
</gene>
<reference evidence="2 3" key="1">
    <citation type="submission" date="2024-03" db="EMBL/GenBank/DDBJ databases">
        <title>A high-quality draft genome sequence of Diaporthe vaccinii, a causative agent of upright dieback and viscid rot disease in cranberry plants.</title>
        <authorList>
            <person name="Sarrasin M."/>
            <person name="Lang B.F."/>
            <person name="Burger G."/>
        </authorList>
    </citation>
    <scope>NUCLEOTIDE SEQUENCE [LARGE SCALE GENOMIC DNA]</scope>
    <source>
        <strain evidence="2 3">IS7</strain>
    </source>
</reference>
<proteinExistence type="predicted"/>
<sequence length="625" mass="69644">MANLAQGWINHLRRRARDDQVRHPDGDVQLSSTGPNSVGAVSPDLDPSDAPARMRLKSPTTSVRAGDRTRSPLPSRRPKVKHNTPADEYTTDFPARPTARTKGRLWNEGDPIPTRNQAAAQPTPQQHPRQSRRSNNRQASNQTVEEEEDPSVNKMIGRPETRPISQEQLVAEVKGIYAGLVMVESKCIEVESLEMEKHVTAQGQRLSTAVRSLLNTSYRARERRFLPLEINGKPAHALPDTGILGNAICEDYALDIGAVIERPPSKHHFANAKNQPFESAGTTKLTISIPEALSKTSPRREWVCSFAVVKHLAAPLVLGSQFLRKTEALISLTHLMVRKTISVMSNKADRLKKVWRFMHMNLPTQKLGCSLDAEPAFAALDSGSDIDVVSLTYAKLRKWQIEPLPEDEGFVLLANNELVKLAGYVETTLGIRGGCITRRLYVLDGLVCDVVLGDPTIETLDIFNKFQSSLVDTTAAEDMDPFHMIQWVEEIDQIEHELEELLAERPSAGSSGTAKTGWRSFIRKAALRKGKSPEGEGIANRLSNMLEDVEVRSANWRRAAEAQLLQLTGDEHTRKKEEFDKRKKQNDELRGKIRQNINARLQLPKPEPRLGSGLPRVAANTSVMF</sequence>
<dbReference type="CDD" id="cd00303">
    <property type="entry name" value="retropepsin_like"/>
    <property type="match status" value="2"/>
</dbReference>
<keyword evidence="3" id="KW-1185">Reference proteome</keyword>
<feature type="compositionally biased region" description="Basic and acidic residues" evidence="1">
    <location>
        <begin position="16"/>
        <end position="26"/>
    </location>
</feature>
<feature type="region of interest" description="Disordered" evidence="1">
    <location>
        <begin position="15"/>
        <end position="160"/>
    </location>
</feature>
<dbReference type="InterPro" id="IPR021109">
    <property type="entry name" value="Peptidase_aspartic_dom_sf"/>
</dbReference>
<name>A0ABR4EYN2_9PEZI</name>
<feature type="region of interest" description="Disordered" evidence="1">
    <location>
        <begin position="572"/>
        <end position="592"/>
    </location>
</feature>
<feature type="compositionally biased region" description="Low complexity" evidence="1">
    <location>
        <begin position="117"/>
        <end position="128"/>
    </location>
</feature>
<dbReference type="Proteomes" id="UP001600888">
    <property type="component" value="Unassembled WGS sequence"/>
</dbReference>